<gene>
    <name evidence="1" type="ORF">MOZ64_01665</name>
</gene>
<evidence type="ECO:0000313" key="2">
    <source>
        <dbReference type="Proteomes" id="UP001285244"/>
    </source>
</evidence>
<dbReference type="RefSeq" id="WP_320324886.1">
    <property type="nucleotide sequence ID" value="NZ_JALBUS010000002.1"/>
</dbReference>
<proteinExistence type="predicted"/>
<evidence type="ECO:0000313" key="1">
    <source>
        <dbReference type="EMBL" id="MDX8416550.1"/>
    </source>
</evidence>
<accession>A0ABU4WJ19</accession>
<reference evidence="1 2" key="1">
    <citation type="submission" date="2022-03" db="EMBL/GenBank/DDBJ databases">
        <title>Novel taxa within the pig intestine.</title>
        <authorList>
            <person name="Wylensek D."/>
            <person name="Bishof K."/>
            <person name="Afrizal A."/>
            <person name="Clavel T."/>
        </authorList>
    </citation>
    <scope>NUCLEOTIDE SEQUENCE [LARGE SCALE GENOMIC DNA]</scope>
    <source>
        <strain evidence="1 2">Cla-KB-P134</strain>
    </source>
</reference>
<name>A0ABU4WJ19_9FIRM</name>
<dbReference type="EMBL" id="JALBUS010000002">
    <property type="protein sequence ID" value="MDX8416550.1"/>
    <property type="molecule type" value="Genomic_DNA"/>
</dbReference>
<protein>
    <recommendedName>
        <fullName evidence="3">DUF1366 domain-containing protein</fullName>
    </recommendedName>
</protein>
<comment type="caution">
    <text evidence="1">The sequence shown here is derived from an EMBL/GenBank/DDBJ whole genome shotgun (WGS) entry which is preliminary data.</text>
</comment>
<dbReference type="Proteomes" id="UP001285244">
    <property type="component" value="Unassembled WGS sequence"/>
</dbReference>
<sequence>MSTTIYINKDDTGHVQAVSTTYTSATNNEAVLDDSTFSFDKIEGYKATYDAEGKLHVAFDQTQYDAYTKAQAEAEAKAKEEEKKQDKQDEILNQIIAMGIDIGQMKADIDFLKAMSGVDTTNSTAEEGA</sequence>
<organism evidence="1 2">
    <name type="scientific">Absicoccus intestinalis</name>
    <dbReference type="NCBI Taxonomy" id="2926319"/>
    <lineage>
        <taxon>Bacteria</taxon>
        <taxon>Bacillati</taxon>
        <taxon>Bacillota</taxon>
        <taxon>Erysipelotrichia</taxon>
        <taxon>Erysipelotrichales</taxon>
        <taxon>Erysipelotrichaceae</taxon>
        <taxon>Absicoccus</taxon>
    </lineage>
</organism>
<evidence type="ECO:0008006" key="3">
    <source>
        <dbReference type="Google" id="ProtNLM"/>
    </source>
</evidence>
<keyword evidence="2" id="KW-1185">Reference proteome</keyword>